<organism evidence="2 3">
    <name type="scientific">Desulfovibrio psychrotolerans</name>
    <dbReference type="NCBI Taxonomy" id="415242"/>
    <lineage>
        <taxon>Bacteria</taxon>
        <taxon>Pseudomonadati</taxon>
        <taxon>Thermodesulfobacteriota</taxon>
        <taxon>Desulfovibrionia</taxon>
        <taxon>Desulfovibrionales</taxon>
        <taxon>Desulfovibrionaceae</taxon>
        <taxon>Desulfovibrio</taxon>
    </lineage>
</organism>
<feature type="compositionally biased region" description="Basic and acidic residues" evidence="1">
    <location>
        <begin position="57"/>
        <end position="75"/>
    </location>
</feature>
<reference evidence="2 3" key="1">
    <citation type="submission" date="2020-05" db="EMBL/GenBank/DDBJ databases">
        <title>Draft genome sequence of Desulfovibrio psychrotolerans JS1T.</title>
        <authorList>
            <person name="Ueno A."/>
            <person name="Tamazawa S."/>
            <person name="Tamamura S."/>
            <person name="Murakami T."/>
            <person name="Kiyama T."/>
            <person name="Inomata H."/>
            <person name="Amano Y."/>
            <person name="Miyakawa K."/>
            <person name="Tamaki H."/>
            <person name="Naganuma T."/>
            <person name="Kaneko K."/>
        </authorList>
    </citation>
    <scope>NUCLEOTIDE SEQUENCE [LARGE SCALE GENOMIC DNA]</scope>
    <source>
        <strain evidence="2 3">JS1</strain>
    </source>
</reference>
<feature type="compositionally biased region" description="Pro residues" evidence="1">
    <location>
        <begin position="96"/>
        <end position="105"/>
    </location>
</feature>
<evidence type="ECO:0000313" key="2">
    <source>
        <dbReference type="EMBL" id="GFM36583.1"/>
    </source>
</evidence>
<name>A0A7J0BS91_9BACT</name>
<feature type="region of interest" description="Disordered" evidence="1">
    <location>
        <begin position="57"/>
        <end position="105"/>
    </location>
</feature>
<evidence type="ECO:0000256" key="1">
    <source>
        <dbReference type="SAM" id="MobiDB-lite"/>
    </source>
</evidence>
<accession>A0A7J0BS91</accession>
<comment type="caution">
    <text evidence="2">The sequence shown here is derived from an EMBL/GenBank/DDBJ whole genome shotgun (WGS) entry which is preliminary data.</text>
</comment>
<gene>
    <name evidence="2" type="ORF">DSM19430T_12670</name>
</gene>
<sequence>MCPGTVRMGVDALCKTDSCPCCGNVRPCRYGHEPSCKASCPTHPGGDTAIMMIGWEKEAESPEKRESAAISDRTRPGQARPNQIRSNQIRHDSTPKPVPVPPCGA</sequence>
<proteinExistence type="predicted"/>
<protein>
    <submittedName>
        <fullName evidence="2">Uncharacterized protein</fullName>
    </submittedName>
</protein>
<dbReference type="EMBL" id="BLVP01000007">
    <property type="protein sequence ID" value="GFM36583.1"/>
    <property type="molecule type" value="Genomic_DNA"/>
</dbReference>
<dbReference type="Proteomes" id="UP000503820">
    <property type="component" value="Unassembled WGS sequence"/>
</dbReference>
<keyword evidence="3" id="KW-1185">Reference proteome</keyword>
<evidence type="ECO:0000313" key="3">
    <source>
        <dbReference type="Proteomes" id="UP000503820"/>
    </source>
</evidence>
<dbReference type="AlphaFoldDB" id="A0A7J0BS91"/>